<feature type="transmembrane region" description="Helical" evidence="11">
    <location>
        <begin position="178"/>
        <end position="204"/>
    </location>
</feature>
<keyword evidence="3" id="KW-1003">Cell membrane</keyword>
<dbReference type="AlphaFoldDB" id="A0A0H3JBQ2"/>
<evidence type="ECO:0000256" key="2">
    <source>
        <dbReference type="ARBA" id="ARBA00022448"/>
    </source>
</evidence>
<evidence type="ECO:0000256" key="10">
    <source>
        <dbReference type="SAM" id="MobiDB-lite"/>
    </source>
</evidence>
<reference evidence="14" key="2">
    <citation type="submission" date="2015-10" db="EMBL/GenBank/DDBJ databases">
        <title>Improved Draft Genome Sequence of Clostridium pasteurianum Strain ATCC 6013 (DSM 525) Using a Hybrid Next-Generation Sequencing Approach.</title>
        <authorList>
            <person name="Pyne M.E."/>
            <person name="Utturkar S.M."/>
            <person name="Brown S.D."/>
            <person name="Moo-Young M."/>
            <person name="Chung D.A."/>
            <person name="Chou P.C."/>
        </authorList>
    </citation>
    <scope>NUCLEOTIDE SEQUENCE</scope>
    <source>
        <strain evidence="14">ATCC 6013</strain>
    </source>
</reference>
<reference evidence="14 15" key="3">
    <citation type="journal article" name="Genome Announc.">
        <title>Improved Draft Genome Sequence of Clostridium pasteurianum Strain ATCC 6013 (DSM 525) Using a Hybrid Next-Generation Sequencing Approach.</title>
        <authorList>
            <person name="Pyne M.E."/>
            <person name="Utturkar S."/>
            <person name="Brown S.D."/>
            <person name="Moo-Young M."/>
            <person name="Chung D.A."/>
            <person name="Chou C.P."/>
        </authorList>
    </citation>
    <scope>NUCLEOTIDE SEQUENCE [LARGE SCALE GENOMIC DNA]</scope>
    <source>
        <strain evidence="14 15">ATCC 6013</strain>
    </source>
</reference>
<evidence type="ECO:0000256" key="1">
    <source>
        <dbReference type="ARBA" id="ARBA00004651"/>
    </source>
</evidence>
<keyword evidence="2" id="KW-0813">Transport</keyword>
<keyword evidence="16" id="KW-1185">Reference proteome</keyword>
<evidence type="ECO:0000259" key="12">
    <source>
        <dbReference type="Pfam" id="PF02096"/>
    </source>
</evidence>
<sequence>MFKIKFLNDLFVNFFNRIDNAIFSIFPDKNISIGLSIIVLTIIIRLLLLPLNFKQIKSSLMMSKIGPEVKKLQTKYKSDPQKLQQETMKLYKEKGVNPLGGCLPLLIQYPILIALYYVFYTLNIKGIGFLWISDLSKHATISDWTTWILPVLSGATTYFSGILLSSTTSDKSQAKQTATMNIVMSGVLFYMSLMFNAALVLYWVTGNIVQIFQTKLVMKMVASKIENESNENKVVDESSVTIDNKNTVKNKRNRKDN</sequence>
<dbReference type="InterPro" id="IPR001708">
    <property type="entry name" value="YidC/ALB3/OXA1/COX18"/>
</dbReference>
<feature type="transmembrane region" description="Helical" evidence="11">
    <location>
        <begin position="31"/>
        <end position="53"/>
    </location>
</feature>
<comment type="subcellular location">
    <subcellularLocation>
        <location evidence="1">Cell membrane</location>
        <topology evidence="1">Multi-pass membrane protein</topology>
    </subcellularLocation>
    <subcellularLocation>
        <location evidence="9">Membrane</location>
        <topology evidence="9">Multi-pass membrane protein</topology>
    </subcellularLocation>
</comment>
<evidence type="ECO:0000256" key="11">
    <source>
        <dbReference type="SAM" id="Phobius"/>
    </source>
</evidence>
<keyword evidence="6 11" id="KW-1133">Transmembrane helix</keyword>
<dbReference type="InterPro" id="IPR047196">
    <property type="entry name" value="YidC_ALB_C"/>
</dbReference>
<evidence type="ECO:0000256" key="9">
    <source>
        <dbReference type="RuleBase" id="RU003945"/>
    </source>
</evidence>
<dbReference type="CDD" id="cd20070">
    <property type="entry name" value="5TM_YidC_Alb3"/>
    <property type="match status" value="1"/>
</dbReference>
<dbReference type="InterPro" id="IPR028055">
    <property type="entry name" value="YidC/Oxa/ALB_C"/>
</dbReference>
<evidence type="ECO:0000256" key="8">
    <source>
        <dbReference type="ARBA" id="ARBA00023186"/>
    </source>
</evidence>
<dbReference type="Pfam" id="PF02096">
    <property type="entry name" value="60KD_IMP"/>
    <property type="match status" value="1"/>
</dbReference>
<dbReference type="KEGG" id="cpat:CLPA_c40960"/>
<comment type="similarity">
    <text evidence="9">Belongs to the OXA1/ALB3/YidC family.</text>
</comment>
<dbReference type="GO" id="GO:0015031">
    <property type="term" value="P:protein transport"/>
    <property type="evidence" value="ECO:0007669"/>
    <property type="project" value="UniProtKB-KW"/>
</dbReference>
<evidence type="ECO:0000256" key="7">
    <source>
        <dbReference type="ARBA" id="ARBA00023136"/>
    </source>
</evidence>
<keyword evidence="7 11" id="KW-0472">Membrane</keyword>
<keyword evidence="4 9" id="KW-0812">Transmembrane</keyword>
<evidence type="ECO:0000256" key="3">
    <source>
        <dbReference type="ARBA" id="ARBA00022475"/>
    </source>
</evidence>
<evidence type="ECO:0000313" key="15">
    <source>
        <dbReference type="Proteomes" id="UP000028042"/>
    </source>
</evidence>
<dbReference type="eggNOG" id="COG0706">
    <property type="taxonomic scope" value="Bacteria"/>
</dbReference>
<dbReference type="GO" id="GO:0051205">
    <property type="term" value="P:protein insertion into membrane"/>
    <property type="evidence" value="ECO:0007669"/>
    <property type="project" value="TreeGrafter"/>
</dbReference>
<feature type="transmembrane region" description="Helical" evidence="11">
    <location>
        <begin position="144"/>
        <end position="166"/>
    </location>
</feature>
<proteinExistence type="inferred from homology"/>
<dbReference type="GO" id="GO:0032977">
    <property type="term" value="F:membrane insertase activity"/>
    <property type="evidence" value="ECO:0007669"/>
    <property type="project" value="InterPro"/>
</dbReference>
<feature type="domain" description="Membrane insertase YidC/Oxa/ALB C-terminal" evidence="12">
    <location>
        <begin position="34"/>
        <end position="218"/>
    </location>
</feature>
<dbReference type="GeneID" id="93076163"/>
<evidence type="ECO:0000256" key="5">
    <source>
        <dbReference type="ARBA" id="ARBA00022927"/>
    </source>
</evidence>
<gene>
    <name evidence="13" type="ORF">CLPA_c40960</name>
    <name evidence="14" type="ORF">CP6013_03118</name>
</gene>
<feature type="region of interest" description="Disordered" evidence="10">
    <location>
        <begin position="236"/>
        <end position="257"/>
    </location>
</feature>
<keyword evidence="8" id="KW-0143">Chaperone</keyword>
<evidence type="ECO:0000256" key="4">
    <source>
        <dbReference type="ARBA" id="ARBA00022692"/>
    </source>
</evidence>
<dbReference type="Proteomes" id="UP000028042">
    <property type="component" value="Unassembled WGS sequence"/>
</dbReference>
<evidence type="ECO:0000313" key="16">
    <source>
        <dbReference type="Proteomes" id="UP000030905"/>
    </source>
</evidence>
<evidence type="ECO:0000313" key="14">
    <source>
        <dbReference type="EMBL" id="KRU13862.1"/>
    </source>
</evidence>
<protein>
    <submittedName>
        <fullName evidence="13">Membrane protein insertase, YidC/Oxa1 family</fullName>
    </submittedName>
</protein>
<dbReference type="PATRIC" id="fig|1262449.3.peg.2036"/>
<dbReference type="NCBIfam" id="TIGR03592">
    <property type="entry name" value="yidC_oxa1_cterm"/>
    <property type="match status" value="1"/>
</dbReference>
<dbReference type="GO" id="GO:0005886">
    <property type="term" value="C:plasma membrane"/>
    <property type="evidence" value="ECO:0007669"/>
    <property type="project" value="UniProtKB-SubCell"/>
</dbReference>
<name>A0A0H3JBQ2_CLOPA</name>
<evidence type="ECO:0000256" key="6">
    <source>
        <dbReference type="ARBA" id="ARBA00022989"/>
    </source>
</evidence>
<dbReference type="PANTHER" id="PTHR12428">
    <property type="entry name" value="OXA1"/>
    <property type="match status" value="1"/>
</dbReference>
<evidence type="ECO:0000313" key="13">
    <source>
        <dbReference type="EMBL" id="AJA54113.1"/>
    </source>
</evidence>
<accession>A0A0H3JBQ2</accession>
<keyword evidence="5" id="KW-0653">Protein transport</keyword>
<dbReference type="RefSeq" id="WP_003444876.1">
    <property type="nucleotide sequence ID" value="NZ_ANZB01000006.1"/>
</dbReference>
<dbReference type="EMBL" id="JPGY02000001">
    <property type="protein sequence ID" value="KRU13862.1"/>
    <property type="molecule type" value="Genomic_DNA"/>
</dbReference>
<dbReference type="Proteomes" id="UP000030905">
    <property type="component" value="Chromosome"/>
</dbReference>
<feature type="compositionally biased region" description="Basic residues" evidence="10">
    <location>
        <begin position="248"/>
        <end position="257"/>
    </location>
</feature>
<reference evidence="13 16" key="1">
    <citation type="journal article" date="2015" name="Genome Announc.">
        <title>Complete Genome Sequence of the Nitrogen-Fixing and Solvent-Producing Clostridium pasteurianum DSM 525.</title>
        <authorList>
            <person name="Poehlein A."/>
            <person name="Grosse-Honebrink A."/>
            <person name="Zhang Y."/>
            <person name="Minton N.P."/>
            <person name="Daniel R."/>
        </authorList>
    </citation>
    <scope>NUCLEOTIDE SEQUENCE [LARGE SCALE GENOMIC DNA]</scope>
    <source>
        <strain evidence="13">DSM 525</strain>
        <strain evidence="16">DSM 525 / ATCC 6013</strain>
    </source>
</reference>
<dbReference type="PANTHER" id="PTHR12428:SF65">
    <property type="entry name" value="CYTOCHROME C OXIDASE ASSEMBLY PROTEIN COX18, MITOCHONDRIAL"/>
    <property type="match status" value="1"/>
</dbReference>
<organism evidence="13 16">
    <name type="scientific">Clostridium pasteurianum DSM 525 = ATCC 6013</name>
    <dbReference type="NCBI Taxonomy" id="1262449"/>
    <lineage>
        <taxon>Bacteria</taxon>
        <taxon>Bacillati</taxon>
        <taxon>Bacillota</taxon>
        <taxon>Clostridia</taxon>
        <taxon>Eubacteriales</taxon>
        <taxon>Clostridiaceae</taxon>
        <taxon>Clostridium</taxon>
    </lineage>
</organism>
<dbReference type="KEGG" id="cpae:CPAST_c40960"/>
<dbReference type="EMBL" id="CP009268">
    <property type="protein sequence ID" value="AJA54113.1"/>
    <property type="molecule type" value="Genomic_DNA"/>
</dbReference>